<dbReference type="EMBL" id="JBHSMC010000001">
    <property type="protein sequence ID" value="MFC5463822.1"/>
    <property type="molecule type" value="Genomic_DNA"/>
</dbReference>
<dbReference type="NCBIfam" id="NF002794">
    <property type="entry name" value="PRK02925.1"/>
    <property type="match status" value="1"/>
</dbReference>
<dbReference type="SUPFAM" id="SSF51556">
    <property type="entry name" value="Metallo-dependent hydrolases"/>
    <property type="match status" value="1"/>
</dbReference>
<dbReference type="Gene3D" id="1.10.2020.10">
    <property type="entry name" value="uronate isomerase, domain 2, chain A"/>
    <property type="match status" value="1"/>
</dbReference>
<dbReference type="InterPro" id="IPR032466">
    <property type="entry name" value="Metal_Hydrolase"/>
</dbReference>
<comment type="caution">
    <text evidence="8">The sequence shown here is derived from an EMBL/GenBank/DDBJ whole genome shotgun (WGS) entry which is preliminary data.</text>
</comment>
<evidence type="ECO:0000313" key="9">
    <source>
        <dbReference type="Proteomes" id="UP001596147"/>
    </source>
</evidence>
<comment type="catalytic activity">
    <reaction evidence="7">
        <text>aldehydo-D-galacturonate = keto-D-tagaturonate</text>
        <dbReference type="Rhea" id="RHEA:27702"/>
        <dbReference type="ChEBI" id="CHEBI:12952"/>
        <dbReference type="ChEBI" id="CHEBI:17886"/>
    </reaction>
</comment>
<dbReference type="EC" id="5.3.1.12" evidence="4 7"/>
<dbReference type="Gene3D" id="3.20.20.140">
    <property type="entry name" value="Metal-dependent hydrolases"/>
    <property type="match status" value="1"/>
</dbReference>
<evidence type="ECO:0000256" key="4">
    <source>
        <dbReference type="ARBA" id="ARBA00012546"/>
    </source>
</evidence>
<evidence type="ECO:0000256" key="1">
    <source>
        <dbReference type="ARBA" id="ARBA00001165"/>
    </source>
</evidence>
<dbReference type="Pfam" id="PF02614">
    <property type="entry name" value="UxaC"/>
    <property type="match status" value="1"/>
</dbReference>
<organism evidence="8 9">
    <name type="scientific">Lederbergia graminis</name>
    <dbReference type="NCBI Taxonomy" id="735518"/>
    <lineage>
        <taxon>Bacteria</taxon>
        <taxon>Bacillati</taxon>
        <taxon>Bacillota</taxon>
        <taxon>Bacilli</taxon>
        <taxon>Bacillales</taxon>
        <taxon>Bacillaceae</taxon>
        <taxon>Lederbergia</taxon>
    </lineage>
</organism>
<evidence type="ECO:0000313" key="8">
    <source>
        <dbReference type="EMBL" id="MFC5463822.1"/>
    </source>
</evidence>
<evidence type="ECO:0000256" key="5">
    <source>
        <dbReference type="ARBA" id="ARBA00020555"/>
    </source>
</evidence>
<evidence type="ECO:0000256" key="3">
    <source>
        <dbReference type="ARBA" id="ARBA00008397"/>
    </source>
</evidence>
<evidence type="ECO:0000256" key="2">
    <source>
        <dbReference type="ARBA" id="ARBA00004892"/>
    </source>
</evidence>
<evidence type="ECO:0000256" key="6">
    <source>
        <dbReference type="ARBA" id="ARBA00023235"/>
    </source>
</evidence>
<sequence>MKEFLGEDFLLETETAKTLYHQFAKHMPIFDYHCHLTAKEIAEDRQFSSITELWLGEDHYKWRVLRANGVPEDYITGSKSDKEKFMKWAETVPQLIGNPLHHWTHLELQRCFGIDTVLTPATAEEIWSKCNEKIQSGSFSARQIIKNFDVRAICTTDDPIDSLEYHKQLAEDTTFPVKVLPTFRPDGALNISAPTFTEWLEKLTNLYGKPISSFSDFLDALVDRIHYFHEVGCRLSDHGLDSAFYLPPDESKCEEIFQKATAGKSLTNKEITLFRSTVLIHLGKEYAKKGWAMQFHIGGLRNTNTKMIEKLGPNTGYDSIADFTFAEDLSNLLNELEKVDLLPKTILYNLNPRDNYMLATLAGNFQGEVPGKIQFGTAWWFNDQRDGMEAQIKTLANVGVLSRFIGMLTDSRSLLSYTRHEYFRRIICNIFGKWVENGEYPNDIETLGKMIQDISFNNIEKYMDVELLK</sequence>
<comment type="catalytic activity">
    <reaction evidence="1 7">
        <text>D-glucuronate = D-fructuronate</text>
        <dbReference type="Rhea" id="RHEA:13049"/>
        <dbReference type="ChEBI" id="CHEBI:58720"/>
        <dbReference type="ChEBI" id="CHEBI:59863"/>
        <dbReference type="EC" id="5.3.1.12"/>
    </reaction>
</comment>
<dbReference type="InterPro" id="IPR003766">
    <property type="entry name" value="Uronate_isomerase"/>
</dbReference>
<dbReference type="GO" id="GO:0008880">
    <property type="term" value="F:glucuronate isomerase activity"/>
    <property type="evidence" value="ECO:0007669"/>
    <property type="project" value="UniProtKB-EC"/>
</dbReference>
<dbReference type="PANTHER" id="PTHR30068">
    <property type="entry name" value="URONATE ISOMERASE"/>
    <property type="match status" value="1"/>
</dbReference>
<gene>
    <name evidence="7 8" type="primary">uxaC</name>
    <name evidence="8" type="ORF">ACFPM4_03510</name>
</gene>
<evidence type="ECO:0000256" key="7">
    <source>
        <dbReference type="HAMAP-Rule" id="MF_00675"/>
    </source>
</evidence>
<protein>
    <recommendedName>
        <fullName evidence="5 7">Uronate isomerase</fullName>
        <ecNumber evidence="4 7">5.3.1.12</ecNumber>
    </recommendedName>
    <alternativeName>
        <fullName evidence="7">Glucuronate isomerase</fullName>
    </alternativeName>
    <alternativeName>
        <fullName evidence="7">Uronic isomerase</fullName>
    </alternativeName>
</protein>
<accession>A0ABW0LG09</accession>
<keyword evidence="9" id="KW-1185">Reference proteome</keyword>
<dbReference type="PANTHER" id="PTHR30068:SF4">
    <property type="entry name" value="URONATE ISOMERASE"/>
    <property type="match status" value="1"/>
</dbReference>
<proteinExistence type="inferred from homology"/>
<reference evidence="9" key="1">
    <citation type="journal article" date="2019" name="Int. J. Syst. Evol. Microbiol.">
        <title>The Global Catalogue of Microorganisms (GCM) 10K type strain sequencing project: providing services to taxonomists for standard genome sequencing and annotation.</title>
        <authorList>
            <consortium name="The Broad Institute Genomics Platform"/>
            <consortium name="The Broad Institute Genome Sequencing Center for Infectious Disease"/>
            <person name="Wu L."/>
            <person name="Ma J."/>
        </authorList>
    </citation>
    <scope>NUCLEOTIDE SEQUENCE [LARGE SCALE GENOMIC DNA]</scope>
    <source>
        <strain evidence="9">CGMCC 1.12237</strain>
    </source>
</reference>
<name>A0ABW0LG09_9BACI</name>
<dbReference type="RefSeq" id="WP_382347754.1">
    <property type="nucleotide sequence ID" value="NZ_JBHSMC010000001.1"/>
</dbReference>
<keyword evidence="6 7" id="KW-0413">Isomerase</keyword>
<comment type="similarity">
    <text evidence="3 7">Belongs to the metallo-dependent hydrolases superfamily. Uronate isomerase family.</text>
</comment>
<comment type="pathway">
    <text evidence="2 7">Carbohydrate metabolism; pentose and glucuronate interconversion.</text>
</comment>
<dbReference type="Proteomes" id="UP001596147">
    <property type="component" value="Unassembled WGS sequence"/>
</dbReference>
<dbReference type="HAMAP" id="MF_00675">
    <property type="entry name" value="UxaC"/>
    <property type="match status" value="1"/>
</dbReference>